<dbReference type="InterPro" id="IPR011279">
    <property type="entry name" value="Chorismate_mutase_GmP"/>
</dbReference>
<dbReference type="PANTHER" id="PTHR38041">
    <property type="entry name" value="CHORISMATE MUTASE"/>
    <property type="match status" value="1"/>
</dbReference>
<dbReference type="GO" id="GO:0046417">
    <property type="term" value="P:chorismate metabolic process"/>
    <property type="evidence" value="ECO:0007669"/>
    <property type="project" value="InterPro"/>
</dbReference>
<comment type="caution">
    <text evidence="3">The sequence shown here is derived from an EMBL/GenBank/DDBJ whole genome shotgun (WGS) entry which is preliminary data.</text>
</comment>
<accession>A0A7X6DAA2</accession>
<keyword evidence="1 3" id="KW-0413">Isomerase</keyword>
<dbReference type="GO" id="GO:0004106">
    <property type="term" value="F:chorismate mutase activity"/>
    <property type="evidence" value="ECO:0007669"/>
    <property type="project" value="UniProtKB-EC"/>
</dbReference>
<dbReference type="Gene3D" id="1.20.59.10">
    <property type="entry name" value="Chorismate mutase"/>
    <property type="match status" value="1"/>
</dbReference>
<sequence>MLEKPRAEINKIDAEIVALLEKRYLSVDEVVRIKKENNLPTLDSKREEEVIARLQEMIAEKEYEEAILKTFQSMMDISKEYQKSKR</sequence>
<dbReference type="RefSeq" id="WP_167807588.1">
    <property type="nucleotide sequence ID" value="NZ_JAAVMB010000011.1"/>
</dbReference>
<evidence type="ECO:0000256" key="1">
    <source>
        <dbReference type="ARBA" id="ARBA00023235"/>
    </source>
</evidence>
<name>A0A7X6DAA2_9ENTE</name>
<dbReference type="SUPFAM" id="SSF48600">
    <property type="entry name" value="Chorismate mutase II"/>
    <property type="match status" value="1"/>
</dbReference>
<dbReference type="Pfam" id="PF01817">
    <property type="entry name" value="CM_2"/>
    <property type="match status" value="1"/>
</dbReference>
<dbReference type="EMBL" id="JAAVMB010000011">
    <property type="protein sequence ID" value="NKC68388.1"/>
    <property type="molecule type" value="Genomic_DNA"/>
</dbReference>
<evidence type="ECO:0000313" key="4">
    <source>
        <dbReference type="Proteomes" id="UP000521358"/>
    </source>
</evidence>
<evidence type="ECO:0000259" key="2">
    <source>
        <dbReference type="PROSITE" id="PS51168"/>
    </source>
</evidence>
<dbReference type="InterPro" id="IPR002701">
    <property type="entry name" value="CM_II_prokaryot"/>
</dbReference>
<feature type="domain" description="Chorismate mutase" evidence="2">
    <location>
        <begin position="1"/>
        <end position="86"/>
    </location>
</feature>
<dbReference type="SMART" id="SM00830">
    <property type="entry name" value="CM_2"/>
    <property type="match status" value="1"/>
</dbReference>
<dbReference type="InterPro" id="IPR036263">
    <property type="entry name" value="Chorismate_II_sf"/>
</dbReference>
<protein>
    <submittedName>
        <fullName evidence="3">Chorismate mutase</fullName>
        <ecNumber evidence="3">5.4.99.5</ecNumber>
    </submittedName>
</protein>
<gene>
    <name evidence="3" type="ORF">HED35_09825</name>
</gene>
<dbReference type="AlphaFoldDB" id="A0A7X6DAA2"/>
<evidence type="ECO:0000313" key="3">
    <source>
        <dbReference type="EMBL" id="NKC68388.1"/>
    </source>
</evidence>
<dbReference type="PANTHER" id="PTHR38041:SF1">
    <property type="entry name" value="CHORISMATE MUTASE"/>
    <property type="match status" value="1"/>
</dbReference>
<reference evidence="3 4" key="1">
    <citation type="submission" date="2020-03" db="EMBL/GenBank/DDBJ databases">
        <title>Bacterial samples isolated from urine from healthy bovine heifers (Gyr breed).</title>
        <authorList>
            <person name="Giannattasio-Ferraz S."/>
            <person name="Maskeri L."/>
            <person name="Penido A."/>
            <person name="Barbosa-Stancioli E.F."/>
            <person name="Putonti C."/>
        </authorList>
    </citation>
    <scope>NUCLEOTIDE SEQUENCE [LARGE SCALE GENOMIC DNA]</scope>
    <source>
        <strain evidence="3 4">UFMG-H7</strain>
    </source>
</reference>
<organism evidence="3 4">
    <name type="scientific">Vagococcus fluvialis</name>
    <dbReference type="NCBI Taxonomy" id="2738"/>
    <lineage>
        <taxon>Bacteria</taxon>
        <taxon>Bacillati</taxon>
        <taxon>Bacillota</taxon>
        <taxon>Bacilli</taxon>
        <taxon>Lactobacillales</taxon>
        <taxon>Enterococcaceae</taxon>
        <taxon>Vagococcus</taxon>
    </lineage>
</organism>
<dbReference type="InterPro" id="IPR051331">
    <property type="entry name" value="Chorismate_mutase-related"/>
</dbReference>
<dbReference type="Proteomes" id="UP000521358">
    <property type="component" value="Unassembled WGS sequence"/>
</dbReference>
<dbReference type="PROSITE" id="PS51168">
    <property type="entry name" value="CHORISMATE_MUT_2"/>
    <property type="match status" value="1"/>
</dbReference>
<dbReference type="EC" id="5.4.99.5" evidence="3"/>
<proteinExistence type="predicted"/>
<dbReference type="NCBIfam" id="TIGR01805">
    <property type="entry name" value="CM_mono_grmpos"/>
    <property type="match status" value="1"/>
</dbReference>
<dbReference type="GO" id="GO:0009697">
    <property type="term" value="P:salicylic acid biosynthetic process"/>
    <property type="evidence" value="ECO:0007669"/>
    <property type="project" value="TreeGrafter"/>
</dbReference>
<dbReference type="InterPro" id="IPR036979">
    <property type="entry name" value="CM_dom_sf"/>
</dbReference>